<dbReference type="Gene3D" id="3.90.1200.10">
    <property type="match status" value="1"/>
</dbReference>
<evidence type="ECO:0000259" key="1">
    <source>
        <dbReference type="Pfam" id="PF01636"/>
    </source>
</evidence>
<name>A0ABV8C7I5_9PSEU</name>
<dbReference type="InterPro" id="IPR002575">
    <property type="entry name" value="Aminoglycoside_PTrfase"/>
</dbReference>
<evidence type="ECO:0000313" key="2">
    <source>
        <dbReference type="EMBL" id="MFC3898027.1"/>
    </source>
</evidence>
<dbReference type="EMBL" id="JBHRZI010000045">
    <property type="protein sequence ID" value="MFC3898027.1"/>
    <property type="molecule type" value="Genomic_DNA"/>
</dbReference>
<accession>A0ABV8C7I5</accession>
<protein>
    <submittedName>
        <fullName evidence="2">Phosphotransferase enzyme family protein</fullName>
    </submittedName>
</protein>
<feature type="domain" description="Aminoglycoside phosphotransferase" evidence="1">
    <location>
        <begin position="45"/>
        <end position="252"/>
    </location>
</feature>
<evidence type="ECO:0000313" key="3">
    <source>
        <dbReference type="Proteomes" id="UP001595690"/>
    </source>
</evidence>
<dbReference type="SUPFAM" id="SSF56112">
    <property type="entry name" value="Protein kinase-like (PK-like)"/>
    <property type="match status" value="1"/>
</dbReference>
<comment type="caution">
    <text evidence="2">The sequence shown here is derived from an EMBL/GenBank/DDBJ whole genome shotgun (WGS) entry which is preliminary data.</text>
</comment>
<dbReference type="Proteomes" id="UP001595690">
    <property type="component" value="Unassembled WGS sequence"/>
</dbReference>
<keyword evidence="3" id="KW-1185">Reference proteome</keyword>
<reference evidence="3" key="1">
    <citation type="journal article" date="2019" name="Int. J. Syst. Evol. Microbiol.">
        <title>The Global Catalogue of Microorganisms (GCM) 10K type strain sequencing project: providing services to taxonomists for standard genome sequencing and annotation.</title>
        <authorList>
            <consortium name="The Broad Institute Genomics Platform"/>
            <consortium name="The Broad Institute Genome Sequencing Center for Infectious Disease"/>
            <person name="Wu L."/>
            <person name="Ma J."/>
        </authorList>
    </citation>
    <scope>NUCLEOTIDE SEQUENCE [LARGE SCALE GENOMIC DNA]</scope>
    <source>
        <strain evidence="3">CGMCC 4.7405</strain>
    </source>
</reference>
<dbReference type="InterPro" id="IPR011009">
    <property type="entry name" value="Kinase-like_dom_sf"/>
</dbReference>
<sequence length="302" mass="33965">MAVAGHELPQITESTFSPNRTQFVAIEACLRAGLDPAGMMLLRHQTNAVYQLTTAPVVVKVVRPGIRHTEDVVKLVRWLAGQHVPTVPLLDVEQPMHLAGCAVTLWRYLPQDQAVTAEDIARPLLSLHSLETVPLELPQLDALGMIRHSIDASTIVSDDERAVLEEFLNGVGARLQFVETSRPRLIHGDPQHRNTLWDNDVHGAVLCDWESAVFGPVEWDLVTIEVHCRRFGFPSEEYDGFCERYGRDVREWSGYEVFRDLRELRMITTNARKSAPGTPQAAEVHRRIAQLGGDANSRWFIL</sequence>
<dbReference type="Pfam" id="PF01636">
    <property type="entry name" value="APH"/>
    <property type="match status" value="1"/>
</dbReference>
<gene>
    <name evidence="2" type="ORF">ACFOWZ_41725</name>
</gene>
<dbReference type="RefSeq" id="WP_382379521.1">
    <property type="nucleotide sequence ID" value="NZ_JBHRZI010000045.1"/>
</dbReference>
<organism evidence="2 3">
    <name type="scientific">Lentzea rhizosphaerae</name>
    <dbReference type="NCBI Taxonomy" id="2041025"/>
    <lineage>
        <taxon>Bacteria</taxon>
        <taxon>Bacillati</taxon>
        <taxon>Actinomycetota</taxon>
        <taxon>Actinomycetes</taxon>
        <taxon>Pseudonocardiales</taxon>
        <taxon>Pseudonocardiaceae</taxon>
        <taxon>Lentzea</taxon>
    </lineage>
</organism>
<proteinExistence type="predicted"/>